<dbReference type="SUPFAM" id="SSF63446">
    <property type="entry name" value="Type I dockerin domain"/>
    <property type="match status" value="1"/>
</dbReference>
<gene>
    <name evidence="6" type="ORF">KS4_02660</name>
</gene>
<feature type="signal peptide" evidence="4">
    <location>
        <begin position="1"/>
        <end position="29"/>
    </location>
</feature>
<dbReference type="InterPro" id="IPR018247">
    <property type="entry name" value="EF_Hand_1_Ca_BS"/>
</dbReference>
<dbReference type="NCBIfam" id="TIGR02595">
    <property type="entry name" value="PEP_CTERM"/>
    <property type="match status" value="1"/>
</dbReference>
<dbReference type="Pfam" id="PF13385">
    <property type="entry name" value="Laminin_G_3"/>
    <property type="match status" value="1"/>
</dbReference>
<proteinExistence type="predicted"/>
<organism evidence="6 7">
    <name type="scientific">Poriferisphaera corsica</name>
    <dbReference type="NCBI Taxonomy" id="2528020"/>
    <lineage>
        <taxon>Bacteria</taxon>
        <taxon>Pseudomonadati</taxon>
        <taxon>Planctomycetota</taxon>
        <taxon>Phycisphaerae</taxon>
        <taxon>Phycisphaerales</taxon>
        <taxon>Phycisphaeraceae</taxon>
        <taxon>Poriferisphaera</taxon>
    </lineage>
</organism>
<dbReference type="OrthoDB" id="239437at2"/>
<sequence length="924" mass="97522" precursor="true">MRSTYFCFKTKHLLSAFIAATALIPQAQADLTLDYQNLITNTNGLIDYWNFEDLGTSGSLSTVVNQVSGRTNGTVVGTVDSVLGHVGYAGTFSGSPTDAADTNYVELLNSGASATSNYDMQGSFTIEAMIRTDTLPDGSWTGIITKGDNSWRLARNSSSTGVQGAATDGNGSKSEISNSLNDMNNGNWHYIAMTYDFINGIQTTYFDRTATSKTFSPGRNVGLSEFNVLIGANAQRNGRVWSGDIDEVAFYNTALTQADIDQRLNILDTATAIDEANLAYWAADNATGTFDTDTGWNIDKPTASDIVYIGNNGTVTFSSGNLDIDAIEVGTNQYINVGNTGEGKLIISGGTIKLSNALASGVGRGENGVIEQSGGTLIHAGNNNDFDIANGENVEASYIMTGGLFQIGGWEQDSQFESGWFKTNDNTGDDLAIGRGRSEAGFGKGTLDMSGNSEVRVANDLYLDKGDGHLKMTDNAVLRIGDDFRAGSSDNGTGSIDIHGHALLQVENRFTIADSNNTTINATFAGNANIEVGNQMMVGGKDNIKESGIASLNIEDAVNINIGAYIYNADVGGNVGDTHTRKKINDEHRLYVGAHKNGSGTVNQTGINSTLSVGREAIIGHAGTGTYNLIDGSLIVRGDAPISFGMSSDLSGNSSFAEAGGDLIMGNKETGVGLLNIEGGSLSINRDLVIGLEGSAKLRTKGDSANININGDLYFGGDFNGDSTGTSAFEIALTGDTHTAINVLGGTVTEGITLTGDVSIFDTDLIIDIDRNLNDYRTSVGTQISIIEYNGTRFDQFTTISGAEIDGVEWNVIYDDANKQILVEATKVYQFGDANLDGLIDALDLNTIAVNFGKDNVSWDTGDFNGDGVVDAIDLNVVAVNFNTSNGTNLTAADLFPHLIAVPEPSTLILLSLGSLAAIRRKHA</sequence>
<dbReference type="PROSITE" id="PS00018">
    <property type="entry name" value="EF_HAND_1"/>
    <property type="match status" value="1"/>
</dbReference>
<dbReference type="SUPFAM" id="SSF49899">
    <property type="entry name" value="Concanavalin A-like lectins/glucanases"/>
    <property type="match status" value="1"/>
</dbReference>
<dbReference type="InterPro" id="IPR013424">
    <property type="entry name" value="Ice-binding_C"/>
</dbReference>
<feature type="domain" description="LamG-like jellyroll fold" evidence="5">
    <location>
        <begin position="122"/>
        <end position="258"/>
    </location>
</feature>
<feature type="compositionally biased region" description="Polar residues" evidence="3">
    <location>
        <begin position="169"/>
        <end position="178"/>
    </location>
</feature>
<dbReference type="InterPro" id="IPR036439">
    <property type="entry name" value="Dockerin_dom_sf"/>
</dbReference>
<dbReference type="EMBL" id="CP036425">
    <property type="protein sequence ID" value="QDU32235.1"/>
    <property type="molecule type" value="Genomic_DNA"/>
</dbReference>
<evidence type="ECO:0000313" key="6">
    <source>
        <dbReference type="EMBL" id="QDU32235.1"/>
    </source>
</evidence>
<dbReference type="Gene3D" id="1.10.1330.10">
    <property type="entry name" value="Dockerin domain"/>
    <property type="match status" value="1"/>
</dbReference>
<feature type="region of interest" description="Disordered" evidence="3">
    <location>
        <begin position="154"/>
        <end position="178"/>
    </location>
</feature>
<evidence type="ECO:0000256" key="4">
    <source>
        <dbReference type="SAM" id="SignalP"/>
    </source>
</evidence>
<dbReference type="InterPro" id="IPR006558">
    <property type="entry name" value="LamG-like"/>
</dbReference>
<dbReference type="Pfam" id="PF07589">
    <property type="entry name" value="PEP-CTERM"/>
    <property type="match status" value="1"/>
</dbReference>
<evidence type="ECO:0000313" key="7">
    <source>
        <dbReference type="Proteomes" id="UP000317369"/>
    </source>
</evidence>
<name>A0A517YPS7_9BACT</name>
<evidence type="ECO:0000256" key="2">
    <source>
        <dbReference type="ARBA" id="ARBA00023157"/>
    </source>
</evidence>
<evidence type="ECO:0000256" key="3">
    <source>
        <dbReference type="SAM" id="MobiDB-lite"/>
    </source>
</evidence>
<dbReference type="InterPro" id="IPR013320">
    <property type="entry name" value="ConA-like_dom_sf"/>
</dbReference>
<dbReference type="AlphaFoldDB" id="A0A517YPS7"/>
<dbReference type="SMART" id="SM00560">
    <property type="entry name" value="LamGL"/>
    <property type="match status" value="1"/>
</dbReference>
<keyword evidence="2" id="KW-1015">Disulfide bond</keyword>
<dbReference type="GO" id="GO:0000272">
    <property type="term" value="P:polysaccharide catabolic process"/>
    <property type="evidence" value="ECO:0007669"/>
    <property type="project" value="InterPro"/>
</dbReference>
<reference evidence="6 7" key="1">
    <citation type="submission" date="2019-02" db="EMBL/GenBank/DDBJ databases">
        <title>Deep-cultivation of Planctomycetes and their phenomic and genomic characterization uncovers novel biology.</title>
        <authorList>
            <person name="Wiegand S."/>
            <person name="Jogler M."/>
            <person name="Boedeker C."/>
            <person name="Pinto D."/>
            <person name="Vollmers J."/>
            <person name="Rivas-Marin E."/>
            <person name="Kohn T."/>
            <person name="Peeters S.H."/>
            <person name="Heuer A."/>
            <person name="Rast P."/>
            <person name="Oberbeckmann S."/>
            <person name="Bunk B."/>
            <person name="Jeske O."/>
            <person name="Meyerdierks A."/>
            <person name="Storesund J.E."/>
            <person name="Kallscheuer N."/>
            <person name="Luecker S."/>
            <person name="Lage O.M."/>
            <person name="Pohl T."/>
            <person name="Merkel B.J."/>
            <person name="Hornburger P."/>
            <person name="Mueller R.-W."/>
            <person name="Bruemmer F."/>
            <person name="Labrenz M."/>
            <person name="Spormann A.M."/>
            <person name="Op den Camp H."/>
            <person name="Overmann J."/>
            <person name="Amann R."/>
            <person name="Jetten M.S.M."/>
            <person name="Mascher T."/>
            <person name="Medema M.H."/>
            <person name="Devos D.P."/>
            <person name="Kaster A.-K."/>
            <person name="Ovreas L."/>
            <person name="Rohde M."/>
            <person name="Galperin M.Y."/>
            <person name="Jogler C."/>
        </authorList>
    </citation>
    <scope>NUCLEOTIDE SEQUENCE [LARGE SCALE GENOMIC DNA]</scope>
    <source>
        <strain evidence="6 7">KS4</strain>
    </source>
</reference>
<dbReference type="RefSeq" id="WP_145081325.1">
    <property type="nucleotide sequence ID" value="NZ_CP036425.1"/>
</dbReference>
<dbReference type="Proteomes" id="UP000317369">
    <property type="component" value="Chromosome"/>
</dbReference>
<evidence type="ECO:0000259" key="5">
    <source>
        <dbReference type="SMART" id="SM00560"/>
    </source>
</evidence>
<accession>A0A517YPS7</accession>
<dbReference type="Gene3D" id="2.60.120.200">
    <property type="match status" value="1"/>
</dbReference>
<dbReference type="KEGG" id="pcor:KS4_02660"/>
<keyword evidence="7" id="KW-1185">Reference proteome</keyword>
<feature type="chain" id="PRO_5022005000" description="LamG-like jellyroll fold domain-containing protein" evidence="4">
    <location>
        <begin position="30"/>
        <end position="924"/>
    </location>
</feature>
<keyword evidence="1 4" id="KW-0732">Signal</keyword>
<protein>
    <recommendedName>
        <fullName evidence="5">LamG-like jellyroll fold domain-containing protein</fullName>
    </recommendedName>
</protein>
<evidence type="ECO:0000256" key="1">
    <source>
        <dbReference type="ARBA" id="ARBA00022729"/>
    </source>
</evidence>